<feature type="chain" id="PRO_5047398326" description="Outer membrane protein beta-barrel domain-containing protein" evidence="2">
    <location>
        <begin position="25"/>
        <end position="256"/>
    </location>
</feature>
<dbReference type="Proteomes" id="UP001500552">
    <property type="component" value="Unassembled WGS sequence"/>
</dbReference>
<dbReference type="SUPFAM" id="SSF56925">
    <property type="entry name" value="OMPA-like"/>
    <property type="match status" value="1"/>
</dbReference>
<evidence type="ECO:0000256" key="2">
    <source>
        <dbReference type="SAM" id="SignalP"/>
    </source>
</evidence>
<reference evidence="5" key="1">
    <citation type="journal article" date="2019" name="Int. J. Syst. Evol. Microbiol.">
        <title>The Global Catalogue of Microorganisms (GCM) 10K type strain sequencing project: providing services to taxonomists for standard genome sequencing and annotation.</title>
        <authorList>
            <consortium name="The Broad Institute Genomics Platform"/>
            <consortium name="The Broad Institute Genome Sequencing Center for Infectious Disease"/>
            <person name="Wu L."/>
            <person name="Ma J."/>
        </authorList>
    </citation>
    <scope>NUCLEOTIDE SEQUENCE [LARGE SCALE GENOMIC DNA]</scope>
    <source>
        <strain evidence="5">JCM 17926</strain>
    </source>
</reference>
<evidence type="ECO:0000259" key="3">
    <source>
        <dbReference type="Pfam" id="PF13505"/>
    </source>
</evidence>
<protein>
    <recommendedName>
        <fullName evidence="3">Outer membrane protein beta-barrel domain-containing protein</fullName>
    </recommendedName>
</protein>
<sequence length="256" mass="27838">MNGKLYPFLLFLCLTIFTSSNAAAQSLFGGKHSVSKMPERGIVVVLGGGVTAVKSNICGSPSCNEFGPNVSVGALYKMTPYLGVSGQVDYARLGATEKGPQRPLNISFRSEVIGVTGTAVVNLLDSYAGGFGYRSLRKRFIVPYARVGAGFVYYTPTSFPGQGDLQDSQVTYDPARKYPALAVVIPFGGGLKFRLNDEFSVATELMYHITTTDYLDNIGPELHPALTKDHYGIASAKLMYTPRIQNKIFSRKYSRK</sequence>
<evidence type="ECO:0000313" key="5">
    <source>
        <dbReference type="Proteomes" id="UP001500552"/>
    </source>
</evidence>
<gene>
    <name evidence="4" type="ORF">GCM10023188_33300</name>
</gene>
<dbReference type="InterPro" id="IPR011250">
    <property type="entry name" value="OMP/PagP_B-barrel"/>
</dbReference>
<keyword evidence="5" id="KW-1185">Reference proteome</keyword>
<feature type="domain" description="Outer membrane protein beta-barrel" evidence="3">
    <location>
        <begin position="10"/>
        <end position="212"/>
    </location>
</feature>
<keyword evidence="1 2" id="KW-0732">Signal</keyword>
<organism evidence="4 5">
    <name type="scientific">Pontibacter saemangeumensis</name>
    <dbReference type="NCBI Taxonomy" id="1084525"/>
    <lineage>
        <taxon>Bacteria</taxon>
        <taxon>Pseudomonadati</taxon>
        <taxon>Bacteroidota</taxon>
        <taxon>Cytophagia</taxon>
        <taxon>Cytophagales</taxon>
        <taxon>Hymenobacteraceae</taxon>
        <taxon>Pontibacter</taxon>
    </lineage>
</organism>
<dbReference type="RefSeq" id="WP_345160661.1">
    <property type="nucleotide sequence ID" value="NZ_BAABHC010000016.1"/>
</dbReference>
<accession>A0ABP8LXW9</accession>
<dbReference type="EMBL" id="BAABHC010000016">
    <property type="protein sequence ID" value="GAA4438211.1"/>
    <property type="molecule type" value="Genomic_DNA"/>
</dbReference>
<dbReference type="Gene3D" id="2.40.160.20">
    <property type="match status" value="1"/>
</dbReference>
<dbReference type="Pfam" id="PF13505">
    <property type="entry name" value="OMP_b-brl"/>
    <property type="match status" value="1"/>
</dbReference>
<evidence type="ECO:0000313" key="4">
    <source>
        <dbReference type="EMBL" id="GAA4438211.1"/>
    </source>
</evidence>
<proteinExistence type="predicted"/>
<name>A0ABP8LXW9_9BACT</name>
<evidence type="ECO:0000256" key="1">
    <source>
        <dbReference type="ARBA" id="ARBA00022729"/>
    </source>
</evidence>
<dbReference type="InterPro" id="IPR027385">
    <property type="entry name" value="Beta-barrel_OMP"/>
</dbReference>
<feature type="signal peptide" evidence="2">
    <location>
        <begin position="1"/>
        <end position="24"/>
    </location>
</feature>
<comment type="caution">
    <text evidence="4">The sequence shown here is derived from an EMBL/GenBank/DDBJ whole genome shotgun (WGS) entry which is preliminary data.</text>
</comment>